<name>U2ZHU2_VIBPR</name>
<dbReference type="CDD" id="cd03801">
    <property type="entry name" value="GT4_PimA-like"/>
    <property type="match status" value="1"/>
</dbReference>
<comment type="caution">
    <text evidence="4">The sequence shown here is derived from an EMBL/GenBank/DDBJ whole genome shotgun (WGS) entry which is preliminary data.</text>
</comment>
<keyword evidence="1 4" id="KW-0808">Transferase</keyword>
<proteinExistence type="predicted"/>
<sequence length="366" mass="40464">MKVTVLGTRGIPDVLGGVETHCQNLYPEMASQSDIDITVIARSPYVQYTRSEYHGVQLKSVWAPQKKSLEAILHSILAALTTLTDGSKVVQVHAIGPGLVVPLLRLLGKRVVFTHHGPDYDRQKWGAFAKAILKLGEKMAVTYANDVIVISEVINHLIKQKYGRLNAHLIHNGVREPRPIDASVQQKILTKHGLAEKSYIVAVGRFVEEKGFHDLISAYQKADIEKPLVLVGDADHPTPYSENLKHRAETTPGVQLTGFVSGDELQTIFSQAGLYVMPSYHEGLPIALLEAMSYSLPAIVSDIPANKEVKLEDRVYFPVSDVDALADKLQQAHIGERCDYSAYLSKYNWAEIAQQTLNVWNKAAGK</sequence>
<dbReference type="InterPro" id="IPR001296">
    <property type="entry name" value="Glyco_trans_1"/>
</dbReference>
<feature type="domain" description="Glycosyl transferase family 1" evidence="2">
    <location>
        <begin position="187"/>
        <end position="333"/>
    </location>
</feature>
<dbReference type="PANTHER" id="PTHR46401">
    <property type="entry name" value="GLYCOSYLTRANSFERASE WBBK-RELATED"/>
    <property type="match status" value="1"/>
</dbReference>
<feature type="domain" description="Glycosyltransferase subfamily 4-like N-terminal" evidence="3">
    <location>
        <begin position="16"/>
        <end position="174"/>
    </location>
</feature>
<evidence type="ECO:0000259" key="2">
    <source>
        <dbReference type="Pfam" id="PF00534"/>
    </source>
</evidence>
<dbReference type="RefSeq" id="WP_021705226.1">
    <property type="nucleotide sequence ID" value="NZ_BATJ01000007.1"/>
</dbReference>
<keyword evidence="5" id="KW-1185">Reference proteome</keyword>
<evidence type="ECO:0000313" key="4">
    <source>
        <dbReference type="EMBL" id="GAD67251.1"/>
    </source>
</evidence>
<dbReference type="SUPFAM" id="SSF53756">
    <property type="entry name" value="UDP-Glycosyltransferase/glycogen phosphorylase"/>
    <property type="match status" value="1"/>
</dbReference>
<dbReference type="EMBL" id="BATJ01000007">
    <property type="protein sequence ID" value="GAD67251.1"/>
    <property type="molecule type" value="Genomic_DNA"/>
</dbReference>
<evidence type="ECO:0000256" key="1">
    <source>
        <dbReference type="ARBA" id="ARBA00022679"/>
    </source>
</evidence>
<dbReference type="STRING" id="1219065.VPR01S_07_00500"/>
<dbReference type="Pfam" id="PF13439">
    <property type="entry name" value="Glyco_transf_4"/>
    <property type="match status" value="1"/>
</dbReference>
<organism evidence="4 5">
    <name type="scientific">Vibrio proteolyticus NBRC 13287</name>
    <dbReference type="NCBI Taxonomy" id="1219065"/>
    <lineage>
        <taxon>Bacteria</taxon>
        <taxon>Pseudomonadati</taxon>
        <taxon>Pseudomonadota</taxon>
        <taxon>Gammaproteobacteria</taxon>
        <taxon>Vibrionales</taxon>
        <taxon>Vibrionaceae</taxon>
        <taxon>Vibrio</taxon>
    </lineage>
</organism>
<protein>
    <submittedName>
        <fullName evidence="4">Putative glycosyltransferase</fullName>
    </submittedName>
</protein>
<evidence type="ECO:0000259" key="3">
    <source>
        <dbReference type="Pfam" id="PF13439"/>
    </source>
</evidence>
<dbReference type="InterPro" id="IPR028098">
    <property type="entry name" value="Glyco_trans_4-like_N"/>
</dbReference>
<gene>
    <name evidence="4" type="ORF">VPR01S_07_00500</name>
</gene>
<dbReference type="Gene3D" id="3.40.50.2000">
    <property type="entry name" value="Glycogen Phosphorylase B"/>
    <property type="match status" value="2"/>
</dbReference>
<reference evidence="4 5" key="1">
    <citation type="submission" date="2013-09" db="EMBL/GenBank/DDBJ databases">
        <title>Whole genome shotgun sequence of Vibrio proteolyticus NBRC 13287.</title>
        <authorList>
            <person name="Isaki S."/>
            <person name="Hosoyama A."/>
            <person name="Numata M."/>
            <person name="Hashimoto M."/>
            <person name="Hosoyama Y."/>
            <person name="Tsuchikane K."/>
            <person name="Noguchi M."/>
            <person name="Hirakata S."/>
            <person name="Ichikawa N."/>
            <person name="Ohji S."/>
            <person name="Yamazoe A."/>
            <person name="Fujita N."/>
        </authorList>
    </citation>
    <scope>NUCLEOTIDE SEQUENCE [LARGE SCALE GENOMIC DNA]</scope>
    <source>
        <strain evidence="4 5">NBRC 13287</strain>
    </source>
</reference>
<dbReference type="Pfam" id="PF00534">
    <property type="entry name" value="Glycos_transf_1"/>
    <property type="match status" value="1"/>
</dbReference>
<dbReference type="eggNOG" id="COG0438">
    <property type="taxonomic scope" value="Bacteria"/>
</dbReference>
<dbReference type="AlphaFoldDB" id="U2ZHU2"/>
<dbReference type="GO" id="GO:0016757">
    <property type="term" value="F:glycosyltransferase activity"/>
    <property type="evidence" value="ECO:0007669"/>
    <property type="project" value="InterPro"/>
</dbReference>
<dbReference type="Proteomes" id="UP000016570">
    <property type="component" value="Unassembled WGS sequence"/>
</dbReference>
<dbReference type="PANTHER" id="PTHR46401:SF2">
    <property type="entry name" value="GLYCOSYLTRANSFERASE WBBK-RELATED"/>
    <property type="match status" value="1"/>
</dbReference>
<accession>U2ZHU2</accession>
<evidence type="ECO:0000313" key="5">
    <source>
        <dbReference type="Proteomes" id="UP000016570"/>
    </source>
</evidence>